<reference evidence="2 3" key="1">
    <citation type="submission" date="2016-11" db="EMBL/GenBank/DDBJ databases">
        <title>Paenibacillus species isolates.</title>
        <authorList>
            <person name="Beno S.M."/>
        </authorList>
    </citation>
    <scope>NUCLEOTIDE SEQUENCE [LARGE SCALE GENOMIC DNA]</scope>
    <source>
        <strain evidence="2 3">FSL H7-0433</strain>
    </source>
</reference>
<dbReference type="NCBIfam" id="TIGR02876">
    <property type="entry name" value="spore_yqfD"/>
    <property type="match status" value="1"/>
</dbReference>
<keyword evidence="3" id="KW-1185">Reference proteome</keyword>
<feature type="transmembrane region" description="Helical" evidence="1">
    <location>
        <begin position="89"/>
        <end position="111"/>
    </location>
</feature>
<accession>A0ABX3GSS8</accession>
<comment type="caution">
    <text evidence="2">The sequence shown here is derived from an EMBL/GenBank/DDBJ whole genome shotgun (WGS) entry which is preliminary data.</text>
</comment>
<sequence>MKEPPLSSLRGFVTLHVTGPQVERFINFISEAGIMIWDVRPAEGGASLKLLLDDFYVLRPILKKTGCRMHVTGRSGLPFLMARLWKRKFFGIGILMFGITLFMLSTMVWSIRVEGNEKIASEDILAAARQEGVYPFQWIWRLEEPDKLSKGLLAHLPGVSWIGLQRTGTSIKIQVVEAKQPDIKPLLSQRHLISRTDAVVTEIYAEQGRPVVARNSRVKKGDILISGALGDEENVEYVVAKGEVKGLVWHEYNIEVPLETTNSTYTGERKDRTYLVLGKWAIQLWGYGKSSFENSKTLTEHDPLSWRSIELPLGLMTEKEMEINETKDTITPEAGVARGIERAKNDILARYGVDSVIKSQKVLHEKKENGKVYMKVIFEVEEKISEELPIVNN</sequence>
<dbReference type="Pfam" id="PF06898">
    <property type="entry name" value="YqfD"/>
    <property type="match status" value="1"/>
</dbReference>
<protein>
    <submittedName>
        <fullName evidence="2">Sporulation protein YqfD</fullName>
    </submittedName>
</protein>
<dbReference type="InterPro" id="IPR010690">
    <property type="entry name" value="YqfD"/>
</dbReference>
<organism evidence="2 3">
    <name type="scientific">Paenibacillus odorifer</name>
    <dbReference type="NCBI Taxonomy" id="189426"/>
    <lineage>
        <taxon>Bacteria</taxon>
        <taxon>Bacillati</taxon>
        <taxon>Bacillota</taxon>
        <taxon>Bacilli</taxon>
        <taxon>Bacillales</taxon>
        <taxon>Paenibacillaceae</taxon>
        <taxon>Paenibacillus</taxon>
    </lineage>
</organism>
<gene>
    <name evidence="2" type="ORF">BSO21_07400</name>
</gene>
<dbReference type="RefSeq" id="WP_076128997.1">
    <property type="nucleotide sequence ID" value="NZ_DALZAY010000088.1"/>
</dbReference>
<dbReference type="EMBL" id="MPVP01000028">
    <property type="protein sequence ID" value="OMD36366.1"/>
    <property type="molecule type" value="Genomic_DNA"/>
</dbReference>
<dbReference type="PIRSF" id="PIRSF029895">
    <property type="entry name" value="SpoIV"/>
    <property type="match status" value="1"/>
</dbReference>
<evidence type="ECO:0000313" key="3">
    <source>
        <dbReference type="Proteomes" id="UP000187158"/>
    </source>
</evidence>
<dbReference type="Proteomes" id="UP000187158">
    <property type="component" value="Unassembled WGS sequence"/>
</dbReference>
<evidence type="ECO:0000313" key="2">
    <source>
        <dbReference type="EMBL" id="OMD36366.1"/>
    </source>
</evidence>
<keyword evidence="1" id="KW-1133">Transmembrane helix</keyword>
<proteinExistence type="predicted"/>
<evidence type="ECO:0000256" key="1">
    <source>
        <dbReference type="SAM" id="Phobius"/>
    </source>
</evidence>
<name>A0ABX3GSS8_9BACL</name>
<keyword evidence="1" id="KW-0472">Membrane</keyword>
<keyword evidence="1" id="KW-0812">Transmembrane</keyword>